<evidence type="ECO:0000256" key="2">
    <source>
        <dbReference type="SAM" id="SignalP"/>
    </source>
</evidence>
<evidence type="ECO:0000313" key="3">
    <source>
        <dbReference type="EMBL" id="GFO49899.1"/>
    </source>
</evidence>
<gene>
    <name evidence="3" type="ORF">PoB_007640400</name>
</gene>
<proteinExistence type="predicted"/>
<feature type="region of interest" description="Disordered" evidence="1">
    <location>
        <begin position="32"/>
        <end position="53"/>
    </location>
</feature>
<dbReference type="Proteomes" id="UP000735302">
    <property type="component" value="Unassembled WGS sequence"/>
</dbReference>
<evidence type="ECO:0000313" key="4">
    <source>
        <dbReference type="Proteomes" id="UP000735302"/>
    </source>
</evidence>
<keyword evidence="2" id="KW-0732">Signal</keyword>
<dbReference type="AlphaFoldDB" id="A0AAV4E082"/>
<comment type="caution">
    <text evidence="3">The sequence shown here is derived from an EMBL/GenBank/DDBJ whole genome shotgun (WGS) entry which is preliminary data.</text>
</comment>
<dbReference type="EMBL" id="BLXT01008548">
    <property type="protein sequence ID" value="GFO49899.1"/>
    <property type="molecule type" value="Genomic_DNA"/>
</dbReference>
<protein>
    <recommendedName>
        <fullName evidence="5">Secreted protein</fullName>
    </recommendedName>
</protein>
<evidence type="ECO:0008006" key="5">
    <source>
        <dbReference type="Google" id="ProtNLM"/>
    </source>
</evidence>
<evidence type="ECO:0000256" key="1">
    <source>
        <dbReference type="SAM" id="MobiDB-lite"/>
    </source>
</evidence>
<reference evidence="3 4" key="1">
    <citation type="journal article" date="2021" name="Elife">
        <title>Chloroplast acquisition without the gene transfer in kleptoplastic sea slugs, Plakobranchus ocellatus.</title>
        <authorList>
            <person name="Maeda T."/>
            <person name="Takahashi S."/>
            <person name="Yoshida T."/>
            <person name="Shimamura S."/>
            <person name="Takaki Y."/>
            <person name="Nagai Y."/>
            <person name="Toyoda A."/>
            <person name="Suzuki Y."/>
            <person name="Arimoto A."/>
            <person name="Ishii H."/>
            <person name="Satoh N."/>
            <person name="Nishiyama T."/>
            <person name="Hasebe M."/>
            <person name="Maruyama T."/>
            <person name="Minagawa J."/>
            <person name="Obokata J."/>
            <person name="Shigenobu S."/>
        </authorList>
    </citation>
    <scope>NUCLEOTIDE SEQUENCE [LARGE SCALE GENOMIC DNA]</scope>
</reference>
<organism evidence="3 4">
    <name type="scientific">Plakobranchus ocellatus</name>
    <dbReference type="NCBI Taxonomy" id="259542"/>
    <lineage>
        <taxon>Eukaryota</taxon>
        <taxon>Metazoa</taxon>
        <taxon>Spiralia</taxon>
        <taxon>Lophotrochozoa</taxon>
        <taxon>Mollusca</taxon>
        <taxon>Gastropoda</taxon>
        <taxon>Heterobranchia</taxon>
        <taxon>Euthyneura</taxon>
        <taxon>Panpulmonata</taxon>
        <taxon>Sacoglossa</taxon>
        <taxon>Placobranchoidea</taxon>
        <taxon>Plakobranchidae</taxon>
        <taxon>Plakobranchus</taxon>
    </lineage>
</organism>
<name>A0AAV4E082_9GAST</name>
<accession>A0AAV4E082</accession>
<keyword evidence="4" id="KW-1185">Reference proteome</keyword>
<feature type="chain" id="PRO_5043573623" description="Secreted protein" evidence="2">
    <location>
        <begin position="23"/>
        <end position="83"/>
    </location>
</feature>
<feature type="signal peptide" evidence="2">
    <location>
        <begin position="1"/>
        <end position="22"/>
    </location>
</feature>
<sequence>MLVTVVVWFMLLLIWLRLPGSSIRCAKTPPLNESDVRELGAQPAGTSSNSERHSKGFALCGVSEATRAGTPVLEPLRTRAGPS</sequence>